<dbReference type="GO" id="GO:0005886">
    <property type="term" value="C:plasma membrane"/>
    <property type="evidence" value="ECO:0007669"/>
    <property type="project" value="UniProtKB-SubCell"/>
</dbReference>
<reference evidence="9" key="2">
    <citation type="submission" date="2021-04" db="EMBL/GenBank/DDBJ databases">
        <authorList>
            <person name="Gilroy R."/>
        </authorList>
    </citation>
    <scope>NUCLEOTIDE SEQUENCE</scope>
    <source>
        <strain evidence="9">ChiHejej3B27-2180</strain>
    </source>
</reference>
<feature type="transmembrane region" description="Helical" evidence="7">
    <location>
        <begin position="364"/>
        <end position="383"/>
    </location>
</feature>
<dbReference type="SUPFAM" id="SSF103473">
    <property type="entry name" value="MFS general substrate transporter"/>
    <property type="match status" value="1"/>
</dbReference>
<reference evidence="9" key="1">
    <citation type="journal article" date="2021" name="PeerJ">
        <title>Extensive microbial diversity within the chicken gut microbiome revealed by metagenomics and culture.</title>
        <authorList>
            <person name="Gilroy R."/>
            <person name="Ravi A."/>
            <person name="Getino M."/>
            <person name="Pursley I."/>
            <person name="Horton D.L."/>
            <person name="Alikhan N.F."/>
            <person name="Baker D."/>
            <person name="Gharbi K."/>
            <person name="Hall N."/>
            <person name="Watson M."/>
            <person name="Adriaenssens E.M."/>
            <person name="Foster-Nyarko E."/>
            <person name="Jarju S."/>
            <person name="Secka A."/>
            <person name="Antonio M."/>
            <person name="Oren A."/>
            <person name="Chaudhuri R.R."/>
            <person name="La Ragione R."/>
            <person name="Hildebrand F."/>
            <person name="Pallen M.J."/>
        </authorList>
    </citation>
    <scope>NUCLEOTIDE SEQUENCE</scope>
    <source>
        <strain evidence="9">ChiHejej3B27-2180</strain>
    </source>
</reference>
<evidence type="ECO:0000313" key="10">
    <source>
        <dbReference type="Proteomes" id="UP000886878"/>
    </source>
</evidence>
<evidence type="ECO:0000256" key="4">
    <source>
        <dbReference type="ARBA" id="ARBA00022692"/>
    </source>
</evidence>
<organism evidence="9 10">
    <name type="scientific">Candidatus Limosilactobacillus merdipullorum</name>
    <dbReference type="NCBI Taxonomy" id="2838653"/>
    <lineage>
        <taxon>Bacteria</taxon>
        <taxon>Bacillati</taxon>
        <taxon>Bacillota</taxon>
        <taxon>Bacilli</taxon>
        <taxon>Lactobacillales</taxon>
        <taxon>Lactobacillaceae</taxon>
        <taxon>Limosilactobacillus</taxon>
    </lineage>
</organism>
<dbReference type="InterPro" id="IPR020846">
    <property type="entry name" value="MFS_dom"/>
</dbReference>
<protein>
    <submittedName>
        <fullName evidence="9">MFS transporter</fullName>
    </submittedName>
</protein>
<feature type="transmembrane region" description="Helical" evidence="7">
    <location>
        <begin position="74"/>
        <end position="93"/>
    </location>
</feature>
<feature type="transmembrane region" description="Helical" evidence="7">
    <location>
        <begin position="207"/>
        <end position="229"/>
    </location>
</feature>
<evidence type="ECO:0000256" key="6">
    <source>
        <dbReference type="ARBA" id="ARBA00023136"/>
    </source>
</evidence>
<dbReference type="InterPro" id="IPR050171">
    <property type="entry name" value="MFS_Transporters"/>
</dbReference>
<feature type="transmembrane region" description="Helical" evidence="7">
    <location>
        <begin position="278"/>
        <end position="295"/>
    </location>
</feature>
<evidence type="ECO:0000256" key="7">
    <source>
        <dbReference type="SAM" id="Phobius"/>
    </source>
</evidence>
<keyword evidence="2" id="KW-0813">Transport</keyword>
<name>A0A9D1QNF3_9LACO</name>
<dbReference type="InterPro" id="IPR011701">
    <property type="entry name" value="MFS"/>
</dbReference>
<dbReference type="EMBL" id="DXGK01000081">
    <property type="protein sequence ID" value="HIW70535.1"/>
    <property type="molecule type" value="Genomic_DNA"/>
</dbReference>
<dbReference type="Pfam" id="PF07690">
    <property type="entry name" value="MFS_1"/>
    <property type="match status" value="1"/>
</dbReference>
<dbReference type="Proteomes" id="UP000886878">
    <property type="component" value="Unassembled WGS sequence"/>
</dbReference>
<sequence length="395" mass="43817">MQSSSTVKLKWVLLANLANSTGAAILWPLTTMYVHNYLHQTLTMAGIVMFFMSCTMIIGNYLGGWLFDNWKPHYISIIGAAVALIAVCLMIFFQGWPMFAILISFVSFGDGVCATLINSYSSGVNSYSQRYVFNVVYMAFNVGTVIGTLLVGVLFPMGIKLVLMATSICYLVLTAVVVFHFNVNFAKVRANAKKRRPKKQRSKNHGMKVNLVRLICVNLVTIYMSYALWESIMSVHMTSMHIPFFYYSMLWTLNGLLVICGQPIMGKLAPYIKLSTQVLVGLAVFAASFLLLINAHTKTAFTISMVVLTIGDLMSLPGVPAWVSTLTSLDEAGHYQSLVSMTVSVGRAIGPLFGGYMIEAYSYNSLFIISFALMMVTLLLIIGQMLRVHRSEKTY</sequence>
<feature type="transmembrane region" description="Helical" evidence="7">
    <location>
        <begin position="244"/>
        <end position="266"/>
    </location>
</feature>
<evidence type="ECO:0000256" key="1">
    <source>
        <dbReference type="ARBA" id="ARBA00004651"/>
    </source>
</evidence>
<evidence type="ECO:0000259" key="8">
    <source>
        <dbReference type="PROSITE" id="PS50850"/>
    </source>
</evidence>
<feature type="transmembrane region" description="Helical" evidence="7">
    <location>
        <begin position="42"/>
        <end position="62"/>
    </location>
</feature>
<dbReference type="PANTHER" id="PTHR23517:SF10">
    <property type="entry name" value="MAJOR FACILITATOR SUPERFAMILY (MFS) PROFILE DOMAIN-CONTAINING PROTEIN"/>
    <property type="match status" value="1"/>
</dbReference>
<keyword evidence="4 7" id="KW-0812">Transmembrane</keyword>
<feature type="transmembrane region" description="Helical" evidence="7">
    <location>
        <begin position="131"/>
        <end position="155"/>
    </location>
</feature>
<proteinExistence type="predicted"/>
<gene>
    <name evidence="9" type="ORF">H9876_04045</name>
</gene>
<evidence type="ECO:0000256" key="2">
    <source>
        <dbReference type="ARBA" id="ARBA00022448"/>
    </source>
</evidence>
<evidence type="ECO:0000256" key="3">
    <source>
        <dbReference type="ARBA" id="ARBA00022475"/>
    </source>
</evidence>
<feature type="domain" description="Major facilitator superfamily (MFS) profile" evidence="8">
    <location>
        <begin position="211"/>
        <end position="395"/>
    </location>
</feature>
<dbReference type="CDD" id="cd17329">
    <property type="entry name" value="MFS_MdtH_MDR_like"/>
    <property type="match status" value="1"/>
</dbReference>
<feature type="transmembrane region" description="Helical" evidence="7">
    <location>
        <begin position="161"/>
        <end position="186"/>
    </location>
</feature>
<keyword evidence="5 7" id="KW-1133">Transmembrane helix</keyword>
<evidence type="ECO:0000256" key="5">
    <source>
        <dbReference type="ARBA" id="ARBA00022989"/>
    </source>
</evidence>
<dbReference type="InterPro" id="IPR036259">
    <property type="entry name" value="MFS_trans_sf"/>
</dbReference>
<evidence type="ECO:0000313" key="9">
    <source>
        <dbReference type="EMBL" id="HIW70535.1"/>
    </source>
</evidence>
<dbReference type="AlphaFoldDB" id="A0A9D1QNF3"/>
<feature type="transmembrane region" description="Helical" evidence="7">
    <location>
        <begin position="99"/>
        <end position="119"/>
    </location>
</feature>
<accession>A0A9D1QNF3</accession>
<keyword evidence="6 7" id="KW-0472">Membrane</keyword>
<dbReference type="PANTHER" id="PTHR23517">
    <property type="entry name" value="RESISTANCE PROTEIN MDTM, PUTATIVE-RELATED-RELATED"/>
    <property type="match status" value="1"/>
</dbReference>
<keyword evidence="3" id="KW-1003">Cell membrane</keyword>
<comment type="subcellular location">
    <subcellularLocation>
        <location evidence="1">Cell membrane</location>
        <topology evidence="1">Multi-pass membrane protein</topology>
    </subcellularLocation>
</comment>
<comment type="caution">
    <text evidence="9">The sequence shown here is derived from an EMBL/GenBank/DDBJ whole genome shotgun (WGS) entry which is preliminary data.</text>
</comment>
<feature type="transmembrane region" description="Helical" evidence="7">
    <location>
        <begin position="12"/>
        <end position="30"/>
    </location>
</feature>
<dbReference type="PROSITE" id="PS50850">
    <property type="entry name" value="MFS"/>
    <property type="match status" value="1"/>
</dbReference>
<dbReference type="GO" id="GO:0022857">
    <property type="term" value="F:transmembrane transporter activity"/>
    <property type="evidence" value="ECO:0007669"/>
    <property type="project" value="InterPro"/>
</dbReference>
<dbReference type="Gene3D" id="1.20.1250.20">
    <property type="entry name" value="MFS general substrate transporter like domains"/>
    <property type="match status" value="2"/>
</dbReference>